<protein>
    <submittedName>
        <fullName evidence="1">Uncharacterized protein</fullName>
    </submittedName>
</protein>
<comment type="caution">
    <text evidence="1">The sequence shown here is derived from an EMBL/GenBank/DDBJ whole genome shotgun (WGS) entry which is preliminary data.</text>
</comment>
<dbReference type="Proteomes" id="UP001190700">
    <property type="component" value="Unassembled WGS sequence"/>
</dbReference>
<reference evidence="1 2" key="1">
    <citation type="journal article" date="2015" name="Genome Biol. Evol.">
        <title>Comparative Genomics of a Bacterivorous Green Alga Reveals Evolutionary Causalities and Consequences of Phago-Mixotrophic Mode of Nutrition.</title>
        <authorList>
            <person name="Burns J.A."/>
            <person name="Paasch A."/>
            <person name="Narechania A."/>
            <person name="Kim E."/>
        </authorList>
    </citation>
    <scope>NUCLEOTIDE SEQUENCE [LARGE SCALE GENOMIC DNA]</scope>
    <source>
        <strain evidence="1 2">PLY_AMNH</strain>
    </source>
</reference>
<evidence type="ECO:0000313" key="2">
    <source>
        <dbReference type="Proteomes" id="UP001190700"/>
    </source>
</evidence>
<name>A0AAE0BNH8_9CHLO</name>
<dbReference type="AlphaFoldDB" id="A0AAE0BNH8"/>
<keyword evidence="2" id="KW-1185">Reference proteome</keyword>
<accession>A0AAE0BNH8</accession>
<evidence type="ECO:0000313" key="1">
    <source>
        <dbReference type="EMBL" id="KAK3239238.1"/>
    </source>
</evidence>
<sequence length="128" mass="14054">MKELVTDSVLTEPSGVRNVDREGFGVVMTKRATASPKNLTFRDSHAGRKGGEGTRALLQMNVLQGLASIEWRQSGRTELANRVRVQLGIGGNKQQGQWEPSWMVEHPGVEVDLKNLQPLYSILSVKAG</sequence>
<dbReference type="EMBL" id="LGRX02033987">
    <property type="protein sequence ID" value="KAK3239238.1"/>
    <property type="molecule type" value="Genomic_DNA"/>
</dbReference>
<gene>
    <name evidence="1" type="ORF">CYMTET_50822</name>
</gene>
<organism evidence="1 2">
    <name type="scientific">Cymbomonas tetramitiformis</name>
    <dbReference type="NCBI Taxonomy" id="36881"/>
    <lineage>
        <taxon>Eukaryota</taxon>
        <taxon>Viridiplantae</taxon>
        <taxon>Chlorophyta</taxon>
        <taxon>Pyramimonadophyceae</taxon>
        <taxon>Pyramimonadales</taxon>
        <taxon>Pyramimonadaceae</taxon>
        <taxon>Cymbomonas</taxon>
    </lineage>
</organism>
<proteinExistence type="predicted"/>